<feature type="transmembrane region" description="Helical" evidence="1">
    <location>
        <begin position="75"/>
        <end position="91"/>
    </location>
</feature>
<sequence>MVILRVFEQGFQTANRRLRMTVYLWLINFIFSVLIVTPIYFLINREYSRSLAAEQMTGGMDLLWLGDIIYKYQDIFPALVGWFLIPGILFAP</sequence>
<keyword evidence="1" id="KW-0812">Transmembrane</keyword>
<keyword evidence="1" id="KW-1133">Transmembrane helix</keyword>
<protein>
    <submittedName>
        <fullName evidence="2">Uncharacterized protein</fullName>
    </submittedName>
</protein>
<reference evidence="2" key="1">
    <citation type="journal article" date="2014" name="Front. Microbiol.">
        <title>High frequency of phylogenetically diverse reductive dehalogenase-homologous genes in deep subseafloor sedimentary metagenomes.</title>
        <authorList>
            <person name="Kawai M."/>
            <person name="Futagami T."/>
            <person name="Toyoda A."/>
            <person name="Takaki Y."/>
            <person name="Nishi S."/>
            <person name="Hori S."/>
            <person name="Arai W."/>
            <person name="Tsubouchi T."/>
            <person name="Morono Y."/>
            <person name="Uchiyama I."/>
            <person name="Ito T."/>
            <person name="Fujiyama A."/>
            <person name="Inagaki F."/>
            <person name="Takami H."/>
        </authorList>
    </citation>
    <scope>NUCLEOTIDE SEQUENCE</scope>
    <source>
        <strain evidence="2">Expedition CK06-06</strain>
    </source>
</reference>
<evidence type="ECO:0000313" key="2">
    <source>
        <dbReference type="EMBL" id="GAH41972.1"/>
    </source>
</evidence>
<dbReference type="EMBL" id="BARU01012503">
    <property type="protein sequence ID" value="GAH41972.1"/>
    <property type="molecule type" value="Genomic_DNA"/>
</dbReference>
<feature type="transmembrane region" description="Helical" evidence="1">
    <location>
        <begin position="21"/>
        <end position="43"/>
    </location>
</feature>
<accession>X1FAL4</accession>
<name>X1FAL4_9ZZZZ</name>
<gene>
    <name evidence="2" type="ORF">S03H2_23032</name>
</gene>
<dbReference type="AlphaFoldDB" id="X1FAL4"/>
<evidence type="ECO:0000256" key="1">
    <source>
        <dbReference type="SAM" id="Phobius"/>
    </source>
</evidence>
<feature type="non-terminal residue" evidence="2">
    <location>
        <position position="92"/>
    </location>
</feature>
<proteinExistence type="predicted"/>
<organism evidence="2">
    <name type="scientific">marine sediment metagenome</name>
    <dbReference type="NCBI Taxonomy" id="412755"/>
    <lineage>
        <taxon>unclassified sequences</taxon>
        <taxon>metagenomes</taxon>
        <taxon>ecological metagenomes</taxon>
    </lineage>
</organism>
<keyword evidence="1" id="KW-0472">Membrane</keyword>
<comment type="caution">
    <text evidence="2">The sequence shown here is derived from an EMBL/GenBank/DDBJ whole genome shotgun (WGS) entry which is preliminary data.</text>
</comment>